<feature type="transmembrane region" description="Helical" evidence="9">
    <location>
        <begin position="150"/>
        <end position="172"/>
    </location>
</feature>
<keyword evidence="4 9" id="KW-1133">Transmembrane helix</keyword>
<organism evidence="11 12">
    <name type="scientific">Porites lobata</name>
    <dbReference type="NCBI Taxonomy" id="104759"/>
    <lineage>
        <taxon>Eukaryota</taxon>
        <taxon>Metazoa</taxon>
        <taxon>Cnidaria</taxon>
        <taxon>Anthozoa</taxon>
        <taxon>Hexacorallia</taxon>
        <taxon>Scleractinia</taxon>
        <taxon>Fungiina</taxon>
        <taxon>Poritidae</taxon>
        <taxon>Porites</taxon>
    </lineage>
</organism>
<evidence type="ECO:0000313" key="11">
    <source>
        <dbReference type="EMBL" id="CAH3032424.1"/>
    </source>
</evidence>
<dbReference type="PROSITE" id="PS50262">
    <property type="entry name" value="G_PROTEIN_RECEP_F1_2"/>
    <property type="match status" value="1"/>
</dbReference>
<feature type="domain" description="G-protein coupled receptors family 1 profile" evidence="10">
    <location>
        <begin position="50"/>
        <end position="305"/>
    </location>
</feature>
<feature type="transmembrane region" description="Helical" evidence="9">
    <location>
        <begin position="285"/>
        <end position="308"/>
    </location>
</feature>
<comment type="subcellular location">
    <subcellularLocation>
        <location evidence="1">Cell membrane</location>
        <topology evidence="1">Multi-pass membrane protein</topology>
    </subcellularLocation>
</comment>
<feature type="transmembrane region" description="Helical" evidence="9">
    <location>
        <begin position="248"/>
        <end position="270"/>
    </location>
</feature>
<evidence type="ECO:0000256" key="9">
    <source>
        <dbReference type="SAM" id="Phobius"/>
    </source>
</evidence>
<dbReference type="SUPFAM" id="SSF81321">
    <property type="entry name" value="Family A G protein-coupled receptor-like"/>
    <property type="match status" value="1"/>
</dbReference>
<feature type="transmembrane region" description="Helical" evidence="9">
    <location>
        <begin position="192"/>
        <end position="219"/>
    </location>
</feature>
<dbReference type="PANTHER" id="PTHR22752">
    <property type="entry name" value="G PROTEIN-COUPLED RECEPTOR"/>
    <property type="match status" value="1"/>
</dbReference>
<keyword evidence="7" id="KW-0675">Receptor</keyword>
<name>A0ABN8MR34_9CNID</name>
<reference evidence="11 12" key="1">
    <citation type="submission" date="2022-05" db="EMBL/GenBank/DDBJ databases">
        <authorList>
            <consortium name="Genoscope - CEA"/>
            <person name="William W."/>
        </authorList>
    </citation>
    <scope>NUCLEOTIDE SEQUENCE [LARGE SCALE GENOMIC DNA]</scope>
</reference>
<dbReference type="Gene3D" id="1.20.1070.10">
    <property type="entry name" value="Rhodopsin 7-helix transmembrane proteins"/>
    <property type="match status" value="1"/>
</dbReference>
<feature type="transmembrane region" description="Helical" evidence="9">
    <location>
        <begin position="34"/>
        <end position="59"/>
    </location>
</feature>
<dbReference type="InterPro" id="IPR017452">
    <property type="entry name" value="GPCR_Rhodpsn_7TM"/>
</dbReference>
<protein>
    <recommendedName>
        <fullName evidence="10">G-protein coupled receptors family 1 profile domain-containing protein</fullName>
    </recommendedName>
</protein>
<evidence type="ECO:0000256" key="4">
    <source>
        <dbReference type="ARBA" id="ARBA00022989"/>
    </source>
</evidence>
<keyword evidence="6 9" id="KW-0472">Membrane</keyword>
<accession>A0ABN8MR34</accession>
<dbReference type="InterPro" id="IPR000276">
    <property type="entry name" value="GPCR_Rhodpsn"/>
</dbReference>
<keyword evidence="12" id="KW-1185">Reference proteome</keyword>
<sequence length="349" mass="39660">MREINSSIKLNISTIPPHLHHWRQDQHGATVGDIIQAVFLAFVILVGVTTNSLVCLIIYKRRSLRTVLYSFLVSLSVSDLLHAALKMPTTLLSTLHVRWYPHTSFCYITTPFGVLFGAATVFNLCAVALNQYFIIVKPLHYPMVMTARHAGHVIAGLWAGSFAISLPPIFWRTADTICKSGAVSRYNYLSEVLYFSSLWTFVVLLPSVVMATSYTKIFLVARRQIFKMREDTDLKRQLKAARIRRKEFRAAGLLALVGGVFILCWLPFFIVQTLHKFSNATIAPFYFRLFLCVMYSKSAINPLLYTALNKELRKSLLQFLCPNRNRSFNDDSVRMINYQNGARSGESSL</sequence>
<keyword evidence="2" id="KW-1003">Cell membrane</keyword>
<comment type="caution">
    <text evidence="11">The sequence shown here is derived from an EMBL/GenBank/DDBJ whole genome shotgun (WGS) entry which is preliminary data.</text>
</comment>
<dbReference type="EMBL" id="CALNXK010000001">
    <property type="protein sequence ID" value="CAH3032424.1"/>
    <property type="molecule type" value="Genomic_DNA"/>
</dbReference>
<evidence type="ECO:0000256" key="8">
    <source>
        <dbReference type="ARBA" id="ARBA00023224"/>
    </source>
</evidence>
<gene>
    <name evidence="11" type="ORF">PLOB_00000489</name>
</gene>
<dbReference type="Pfam" id="PF00001">
    <property type="entry name" value="7tm_1"/>
    <property type="match status" value="1"/>
</dbReference>
<feature type="transmembrane region" description="Helical" evidence="9">
    <location>
        <begin position="105"/>
        <end position="129"/>
    </location>
</feature>
<keyword evidence="5" id="KW-0297">G-protein coupled receptor</keyword>
<dbReference type="CDD" id="cd14967">
    <property type="entry name" value="7tmA_amine_R-like"/>
    <property type="match status" value="1"/>
</dbReference>
<evidence type="ECO:0000313" key="12">
    <source>
        <dbReference type="Proteomes" id="UP001159405"/>
    </source>
</evidence>
<keyword evidence="8" id="KW-0807">Transducer</keyword>
<keyword evidence="3 9" id="KW-0812">Transmembrane</keyword>
<evidence type="ECO:0000256" key="2">
    <source>
        <dbReference type="ARBA" id="ARBA00022475"/>
    </source>
</evidence>
<evidence type="ECO:0000256" key="3">
    <source>
        <dbReference type="ARBA" id="ARBA00022692"/>
    </source>
</evidence>
<evidence type="ECO:0000259" key="10">
    <source>
        <dbReference type="PROSITE" id="PS50262"/>
    </source>
</evidence>
<dbReference type="PRINTS" id="PR00237">
    <property type="entry name" value="GPCRRHODOPSN"/>
</dbReference>
<proteinExistence type="predicted"/>
<feature type="transmembrane region" description="Helical" evidence="9">
    <location>
        <begin position="66"/>
        <end position="85"/>
    </location>
</feature>
<evidence type="ECO:0000256" key="1">
    <source>
        <dbReference type="ARBA" id="ARBA00004651"/>
    </source>
</evidence>
<dbReference type="Proteomes" id="UP001159405">
    <property type="component" value="Unassembled WGS sequence"/>
</dbReference>
<evidence type="ECO:0000256" key="5">
    <source>
        <dbReference type="ARBA" id="ARBA00023040"/>
    </source>
</evidence>
<evidence type="ECO:0000256" key="6">
    <source>
        <dbReference type="ARBA" id="ARBA00023136"/>
    </source>
</evidence>
<evidence type="ECO:0000256" key="7">
    <source>
        <dbReference type="ARBA" id="ARBA00023170"/>
    </source>
</evidence>